<evidence type="ECO:0000256" key="2">
    <source>
        <dbReference type="ARBA" id="ARBA00011006"/>
    </source>
</evidence>
<keyword evidence="4 7" id="KW-0812">Transmembrane</keyword>
<keyword evidence="6 7" id="KW-0472">Membrane</keyword>
<dbReference type="AlphaFoldDB" id="A0A0M0F925"/>
<keyword evidence="3" id="KW-1003">Cell membrane</keyword>
<dbReference type="InterPro" id="IPR007341">
    <property type="entry name" value="Transgly_assoc"/>
</dbReference>
<dbReference type="EMBL" id="ATNL01000008">
    <property type="protein sequence ID" value="KON73696.1"/>
    <property type="molecule type" value="Genomic_DNA"/>
</dbReference>
<reference evidence="8 9" key="1">
    <citation type="journal article" date="2015" name="Sci. Rep.">
        <title>Functional and structural properties of a novel cellulosome-like multienzyme complex: efficient glycoside hydrolysis of water-insoluble 7-xylosyl-10-deacetylpaclitaxel.</title>
        <authorList>
            <person name="Dou T.Y."/>
            <person name="Luan H.W."/>
            <person name="Ge G.B."/>
            <person name="Dong M.M."/>
            <person name="Zou H.F."/>
            <person name="He Y.Q."/>
            <person name="Cui P."/>
            <person name="Wang J.Y."/>
            <person name="Hao D.C."/>
            <person name="Yang S.L."/>
            <person name="Yang L."/>
        </authorList>
    </citation>
    <scope>NUCLEOTIDE SEQUENCE [LARGE SCALE GENOMIC DNA]</scope>
    <source>
        <strain evidence="8 9">F16</strain>
    </source>
</reference>
<sequence length="89" mass="9356">MSFIGWILIGLIMGAIARAILPGKAAGGWIVTLIVGVLGALLGGWIGGALFGADANDEFFSLTTWFWAFVGSLLVLLIWGAIARRSAHK</sequence>
<evidence type="ECO:0000313" key="8">
    <source>
        <dbReference type="EMBL" id="KON73696.1"/>
    </source>
</evidence>
<feature type="transmembrane region" description="Helical" evidence="7">
    <location>
        <begin position="6"/>
        <end position="21"/>
    </location>
</feature>
<dbReference type="GO" id="GO:0005886">
    <property type="term" value="C:plasma membrane"/>
    <property type="evidence" value="ECO:0007669"/>
    <property type="project" value="UniProtKB-SubCell"/>
</dbReference>
<comment type="caution">
    <text evidence="8">The sequence shown here is derived from an EMBL/GenBank/DDBJ whole genome shotgun (WGS) entry which is preliminary data.</text>
</comment>
<evidence type="ECO:0000256" key="4">
    <source>
        <dbReference type="ARBA" id="ARBA00022692"/>
    </source>
</evidence>
<dbReference type="PANTHER" id="PTHR33884:SF3">
    <property type="entry name" value="UPF0410 PROTEIN YMGE"/>
    <property type="match status" value="1"/>
</dbReference>
<dbReference type="PANTHER" id="PTHR33884">
    <property type="entry name" value="UPF0410 PROTEIN YMGE"/>
    <property type="match status" value="1"/>
</dbReference>
<organism evidence="8 9">
    <name type="scientific">Cellulosimicrobium cellulans F16</name>
    <dbReference type="NCBI Taxonomy" id="1350482"/>
    <lineage>
        <taxon>Bacteria</taxon>
        <taxon>Bacillati</taxon>
        <taxon>Actinomycetota</taxon>
        <taxon>Actinomycetes</taxon>
        <taxon>Micrococcales</taxon>
        <taxon>Promicromonosporaceae</taxon>
        <taxon>Cellulosimicrobium</taxon>
    </lineage>
</organism>
<proteinExistence type="inferred from homology"/>
<evidence type="ECO:0000313" key="9">
    <source>
        <dbReference type="Proteomes" id="UP000037387"/>
    </source>
</evidence>
<dbReference type="Proteomes" id="UP000037387">
    <property type="component" value="Unassembled WGS sequence"/>
</dbReference>
<evidence type="ECO:0000256" key="3">
    <source>
        <dbReference type="ARBA" id="ARBA00022475"/>
    </source>
</evidence>
<keyword evidence="9" id="KW-1185">Reference proteome</keyword>
<evidence type="ECO:0000256" key="7">
    <source>
        <dbReference type="SAM" id="Phobius"/>
    </source>
</evidence>
<dbReference type="Pfam" id="PF04226">
    <property type="entry name" value="Transgly_assoc"/>
    <property type="match status" value="1"/>
</dbReference>
<evidence type="ECO:0000256" key="5">
    <source>
        <dbReference type="ARBA" id="ARBA00022989"/>
    </source>
</evidence>
<name>A0A0M0F925_CELCE</name>
<dbReference type="RefSeq" id="WP_053370624.1">
    <property type="nucleotide sequence ID" value="NZ_KQ435290.1"/>
</dbReference>
<evidence type="ECO:0000256" key="6">
    <source>
        <dbReference type="ARBA" id="ARBA00023136"/>
    </source>
</evidence>
<accession>A0A0M0F925</accession>
<feature type="transmembrane region" description="Helical" evidence="7">
    <location>
        <begin position="28"/>
        <end position="53"/>
    </location>
</feature>
<feature type="transmembrane region" description="Helical" evidence="7">
    <location>
        <begin position="65"/>
        <end position="83"/>
    </location>
</feature>
<evidence type="ECO:0000256" key="1">
    <source>
        <dbReference type="ARBA" id="ARBA00004651"/>
    </source>
</evidence>
<keyword evidence="5 7" id="KW-1133">Transmembrane helix</keyword>
<comment type="similarity">
    <text evidence="2">Belongs to the UPF0410 family.</text>
</comment>
<dbReference type="PATRIC" id="fig|1350482.3.peg.2457"/>
<comment type="subcellular location">
    <subcellularLocation>
        <location evidence="1">Cell membrane</location>
        <topology evidence="1">Multi-pass membrane protein</topology>
    </subcellularLocation>
</comment>
<gene>
    <name evidence="8" type="ORF">M768_12185</name>
</gene>
<protein>
    <submittedName>
        <fullName evidence="8">Membrane protein</fullName>
    </submittedName>
</protein>